<dbReference type="KEGG" id="mcad:Pan265_16210"/>
<proteinExistence type="inferred from homology"/>
<evidence type="ECO:0000256" key="1">
    <source>
        <dbReference type="ARBA" id="ARBA00009254"/>
    </source>
</evidence>
<dbReference type="GO" id="GO:0006412">
    <property type="term" value="P:translation"/>
    <property type="evidence" value="ECO:0007669"/>
    <property type="project" value="UniProtKB-UniRule"/>
</dbReference>
<dbReference type="GO" id="GO:0003735">
    <property type="term" value="F:structural constituent of ribosome"/>
    <property type="evidence" value="ECO:0007669"/>
    <property type="project" value="InterPro"/>
</dbReference>
<evidence type="ECO:0000256" key="3">
    <source>
        <dbReference type="ARBA" id="ARBA00023274"/>
    </source>
</evidence>
<sequence>MKASEIRELKDEEIVHEVRRLRRELYTLRSQAVTEKLENPRQFGVIRKDIARLLTEQTARRNQAKTAGAAE</sequence>
<comment type="similarity">
    <text evidence="1 5">Belongs to the universal ribosomal protein uL29 family.</text>
</comment>
<dbReference type="SUPFAM" id="SSF46561">
    <property type="entry name" value="Ribosomal protein L29 (L29p)"/>
    <property type="match status" value="1"/>
</dbReference>
<evidence type="ECO:0000256" key="2">
    <source>
        <dbReference type="ARBA" id="ARBA00022980"/>
    </source>
</evidence>
<dbReference type="NCBIfam" id="TIGR00012">
    <property type="entry name" value="L29"/>
    <property type="match status" value="1"/>
</dbReference>
<dbReference type="InterPro" id="IPR001854">
    <property type="entry name" value="Ribosomal_uL29"/>
</dbReference>
<dbReference type="InterPro" id="IPR050063">
    <property type="entry name" value="Ribosomal_protein_uL29"/>
</dbReference>
<name>A0A518BXT6_9BACT</name>
<dbReference type="PANTHER" id="PTHR10916:SF0">
    <property type="entry name" value="LARGE RIBOSOMAL SUBUNIT PROTEIN UL29C"/>
    <property type="match status" value="1"/>
</dbReference>
<dbReference type="PANTHER" id="PTHR10916">
    <property type="entry name" value="60S RIBOSOMAL PROTEIN L35/50S RIBOSOMAL PROTEIN L29"/>
    <property type="match status" value="1"/>
</dbReference>
<organism evidence="6 7">
    <name type="scientific">Mucisphaera calidilacus</name>
    <dbReference type="NCBI Taxonomy" id="2527982"/>
    <lineage>
        <taxon>Bacteria</taxon>
        <taxon>Pseudomonadati</taxon>
        <taxon>Planctomycetota</taxon>
        <taxon>Phycisphaerae</taxon>
        <taxon>Phycisphaerales</taxon>
        <taxon>Phycisphaeraceae</taxon>
        <taxon>Mucisphaera</taxon>
    </lineage>
</organism>
<dbReference type="EMBL" id="CP036280">
    <property type="protein sequence ID" value="QDU71768.1"/>
    <property type="molecule type" value="Genomic_DNA"/>
</dbReference>
<accession>A0A518BXT6</accession>
<gene>
    <name evidence="5 6" type="primary">rpmC</name>
    <name evidence="6" type="ORF">Pan265_16210</name>
</gene>
<evidence type="ECO:0000256" key="4">
    <source>
        <dbReference type="ARBA" id="ARBA00035204"/>
    </source>
</evidence>
<dbReference type="AlphaFoldDB" id="A0A518BXT6"/>
<dbReference type="InterPro" id="IPR018254">
    <property type="entry name" value="Ribosomal_uL29_CS"/>
</dbReference>
<dbReference type="Gene3D" id="1.10.287.310">
    <property type="match status" value="1"/>
</dbReference>
<evidence type="ECO:0000313" key="7">
    <source>
        <dbReference type="Proteomes" id="UP000320386"/>
    </source>
</evidence>
<keyword evidence="2 5" id="KW-0689">Ribosomal protein</keyword>
<dbReference type="InterPro" id="IPR036049">
    <property type="entry name" value="Ribosomal_uL29_sf"/>
</dbReference>
<keyword evidence="3 5" id="KW-0687">Ribonucleoprotein</keyword>
<evidence type="ECO:0000313" key="6">
    <source>
        <dbReference type="EMBL" id="QDU71768.1"/>
    </source>
</evidence>
<dbReference type="Pfam" id="PF00831">
    <property type="entry name" value="Ribosomal_L29"/>
    <property type="match status" value="1"/>
</dbReference>
<reference evidence="6 7" key="1">
    <citation type="submission" date="2019-02" db="EMBL/GenBank/DDBJ databases">
        <title>Deep-cultivation of Planctomycetes and their phenomic and genomic characterization uncovers novel biology.</title>
        <authorList>
            <person name="Wiegand S."/>
            <person name="Jogler M."/>
            <person name="Boedeker C."/>
            <person name="Pinto D."/>
            <person name="Vollmers J."/>
            <person name="Rivas-Marin E."/>
            <person name="Kohn T."/>
            <person name="Peeters S.H."/>
            <person name="Heuer A."/>
            <person name="Rast P."/>
            <person name="Oberbeckmann S."/>
            <person name="Bunk B."/>
            <person name="Jeske O."/>
            <person name="Meyerdierks A."/>
            <person name="Storesund J.E."/>
            <person name="Kallscheuer N."/>
            <person name="Luecker S."/>
            <person name="Lage O.M."/>
            <person name="Pohl T."/>
            <person name="Merkel B.J."/>
            <person name="Hornburger P."/>
            <person name="Mueller R.-W."/>
            <person name="Bruemmer F."/>
            <person name="Labrenz M."/>
            <person name="Spormann A.M."/>
            <person name="Op den Camp H."/>
            <person name="Overmann J."/>
            <person name="Amann R."/>
            <person name="Jetten M.S.M."/>
            <person name="Mascher T."/>
            <person name="Medema M.H."/>
            <person name="Devos D.P."/>
            <person name="Kaster A.-K."/>
            <person name="Ovreas L."/>
            <person name="Rohde M."/>
            <person name="Galperin M.Y."/>
            <person name="Jogler C."/>
        </authorList>
    </citation>
    <scope>NUCLEOTIDE SEQUENCE [LARGE SCALE GENOMIC DNA]</scope>
    <source>
        <strain evidence="6 7">Pan265</strain>
    </source>
</reference>
<evidence type="ECO:0000256" key="5">
    <source>
        <dbReference type="HAMAP-Rule" id="MF_00374"/>
    </source>
</evidence>
<dbReference type="OrthoDB" id="290893at2"/>
<dbReference type="CDD" id="cd00427">
    <property type="entry name" value="Ribosomal_L29_HIP"/>
    <property type="match status" value="1"/>
</dbReference>
<keyword evidence="7" id="KW-1185">Reference proteome</keyword>
<dbReference type="PROSITE" id="PS00579">
    <property type="entry name" value="RIBOSOMAL_L29"/>
    <property type="match status" value="1"/>
</dbReference>
<dbReference type="Proteomes" id="UP000320386">
    <property type="component" value="Chromosome"/>
</dbReference>
<dbReference type="HAMAP" id="MF_00374">
    <property type="entry name" value="Ribosomal_uL29"/>
    <property type="match status" value="1"/>
</dbReference>
<dbReference type="GO" id="GO:0022625">
    <property type="term" value="C:cytosolic large ribosomal subunit"/>
    <property type="evidence" value="ECO:0007669"/>
    <property type="project" value="TreeGrafter"/>
</dbReference>
<protein>
    <recommendedName>
        <fullName evidence="4 5">Large ribosomal subunit protein uL29</fullName>
    </recommendedName>
</protein>